<comment type="caution">
    <text evidence="1">The sequence shown here is derived from an EMBL/GenBank/DDBJ whole genome shotgun (WGS) entry which is preliminary data.</text>
</comment>
<name>A0A6M1T6D8_9BACT</name>
<evidence type="ECO:0000313" key="1">
    <source>
        <dbReference type="EMBL" id="NGP75863.1"/>
    </source>
</evidence>
<dbReference type="PANTHER" id="PTHR38471:SF2">
    <property type="entry name" value="FOUR HELIX BUNDLE PROTEIN"/>
    <property type="match status" value="1"/>
</dbReference>
<evidence type="ECO:0000313" key="2">
    <source>
        <dbReference type="Proteomes" id="UP000473278"/>
    </source>
</evidence>
<proteinExistence type="predicted"/>
<keyword evidence="2" id="KW-1185">Reference proteome</keyword>
<dbReference type="SUPFAM" id="SSF158446">
    <property type="entry name" value="IVS-encoded protein-like"/>
    <property type="match status" value="1"/>
</dbReference>
<dbReference type="CDD" id="cd16377">
    <property type="entry name" value="23S_rRNA_IVP_like"/>
    <property type="match status" value="1"/>
</dbReference>
<sequence length="116" mass="13270">MNRFKNLHIWKRSIALATEIYGITSKFPPDEKFGLCAQIRRCVVSISSNIAEGAGRNTKKDFNRFLSIAYGSLYELETQLTIAANLDYLNNSEKEILSDEITELQKMVYSFSKTLH</sequence>
<dbReference type="AlphaFoldDB" id="A0A6M1T6D8"/>
<dbReference type="RefSeq" id="WP_165139678.1">
    <property type="nucleotide sequence ID" value="NZ_JAALLT010000002.1"/>
</dbReference>
<dbReference type="InterPro" id="IPR012657">
    <property type="entry name" value="23S_rRNA-intervening_sequence"/>
</dbReference>
<accession>A0A6M1T6D8</accession>
<organism evidence="1 2">
    <name type="scientific">Halalkalibaculum roseum</name>
    <dbReference type="NCBI Taxonomy" id="2709311"/>
    <lineage>
        <taxon>Bacteria</taxon>
        <taxon>Pseudomonadati</taxon>
        <taxon>Balneolota</taxon>
        <taxon>Balneolia</taxon>
        <taxon>Balneolales</taxon>
        <taxon>Balneolaceae</taxon>
        <taxon>Halalkalibaculum</taxon>
    </lineage>
</organism>
<dbReference type="PANTHER" id="PTHR38471">
    <property type="entry name" value="FOUR HELIX BUNDLE PROTEIN"/>
    <property type="match status" value="1"/>
</dbReference>
<dbReference type="Gene3D" id="1.20.1440.60">
    <property type="entry name" value="23S rRNA-intervening sequence"/>
    <property type="match status" value="1"/>
</dbReference>
<reference evidence="1 2" key="1">
    <citation type="submission" date="2020-02" db="EMBL/GenBank/DDBJ databases">
        <title>Balneolaceae bacterium YR4-1, complete genome.</title>
        <authorList>
            <person name="Li Y."/>
            <person name="Wu S."/>
        </authorList>
    </citation>
    <scope>NUCLEOTIDE SEQUENCE [LARGE SCALE GENOMIC DNA]</scope>
    <source>
        <strain evidence="1 2">YR4-1</strain>
    </source>
</reference>
<dbReference type="Proteomes" id="UP000473278">
    <property type="component" value="Unassembled WGS sequence"/>
</dbReference>
<dbReference type="Pfam" id="PF05635">
    <property type="entry name" value="23S_rRNA_IVP"/>
    <property type="match status" value="1"/>
</dbReference>
<dbReference type="NCBIfam" id="TIGR02436">
    <property type="entry name" value="four helix bundle protein"/>
    <property type="match status" value="1"/>
</dbReference>
<dbReference type="EMBL" id="JAALLT010000002">
    <property type="protein sequence ID" value="NGP75863.1"/>
    <property type="molecule type" value="Genomic_DNA"/>
</dbReference>
<protein>
    <submittedName>
        <fullName evidence="1">Four helix bundle protein</fullName>
    </submittedName>
</protein>
<gene>
    <name evidence="1" type="ORF">G3570_04410</name>
</gene>
<dbReference type="InterPro" id="IPR036583">
    <property type="entry name" value="23S_rRNA_IVS_sf"/>
</dbReference>